<organism evidence="2 3">
    <name type="scientific">Brachionus calyciflorus</name>
    <dbReference type="NCBI Taxonomy" id="104777"/>
    <lineage>
        <taxon>Eukaryota</taxon>
        <taxon>Metazoa</taxon>
        <taxon>Spiralia</taxon>
        <taxon>Gnathifera</taxon>
        <taxon>Rotifera</taxon>
        <taxon>Eurotatoria</taxon>
        <taxon>Monogononta</taxon>
        <taxon>Pseudotrocha</taxon>
        <taxon>Ploima</taxon>
        <taxon>Brachionidae</taxon>
        <taxon>Brachionus</taxon>
    </lineage>
</organism>
<reference evidence="2" key="1">
    <citation type="submission" date="2021-02" db="EMBL/GenBank/DDBJ databases">
        <authorList>
            <person name="Nowell W R."/>
        </authorList>
    </citation>
    <scope>NUCLEOTIDE SEQUENCE</scope>
    <source>
        <strain evidence="2">Ploen Becks lab</strain>
    </source>
</reference>
<feature type="compositionally biased region" description="Acidic residues" evidence="1">
    <location>
        <begin position="210"/>
        <end position="219"/>
    </location>
</feature>
<dbReference type="OrthoDB" id="10038142at2759"/>
<dbReference type="EMBL" id="CAJNOC010002096">
    <property type="protein sequence ID" value="CAF0912102.1"/>
    <property type="molecule type" value="Genomic_DNA"/>
</dbReference>
<dbReference type="Proteomes" id="UP000663879">
    <property type="component" value="Unassembled WGS sequence"/>
</dbReference>
<feature type="region of interest" description="Disordered" evidence="1">
    <location>
        <begin position="46"/>
        <end position="85"/>
    </location>
</feature>
<protein>
    <submittedName>
        <fullName evidence="2">Uncharacterized protein</fullName>
    </submittedName>
</protein>
<proteinExistence type="predicted"/>
<dbReference type="AlphaFoldDB" id="A0A814AC44"/>
<evidence type="ECO:0000256" key="1">
    <source>
        <dbReference type="SAM" id="MobiDB-lite"/>
    </source>
</evidence>
<gene>
    <name evidence="2" type="ORF">OXX778_LOCUS11959</name>
</gene>
<sequence>MSYQSDFDYQTNEKYFKAKKQIGNAQSYTRDEENIQEIRKLIREQSNMTSKSVSRLRSHSDSSDEIEVPVKRFPPLPDIPRSDDPFYRTESKLIKDRIDQNLDNNNNSNSFTMEVSDYKYSNNKKDTLYHFASSSSNKINHRLPSIENHSLQNAMDLDEDLPISNESTRINQRLIYTSPGDRIISPIKRPQAPSPPSSAHRKKSNQNSDTDSDNDLIIS</sequence>
<name>A0A814AC44_9BILA</name>
<comment type="caution">
    <text evidence="2">The sequence shown here is derived from an EMBL/GenBank/DDBJ whole genome shotgun (WGS) entry which is preliminary data.</text>
</comment>
<feature type="region of interest" description="Disordered" evidence="1">
    <location>
        <begin position="174"/>
        <end position="219"/>
    </location>
</feature>
<evidence type="ECO:0000313" key="2">
    <source>
        <dbReference type="EMBL" id="CAF0912102.1"/>
    </source>
</evidence>
<evidence type="ECO:0000313" key="3">
    <source>
        <dbReference type="Proteomes" id="UP000663879"/>
    </source>
</evidence>
<accession>A0A814AC44</accession>
<keyword evidence="3" id="KW-1185">Reference proteome</keyword>